<dbReference type="EMBL" id="ACLF03000015">
    <property type="protein sequence ID" value="EFQ81890.1"/>
    <property type="molecule type" value="Genomic_DNA"/>
</dbReference>
<dbReference type="InterPro" id="IPR019587">
    <property type="entry name" value="Polyketide_cyclase/dehydratase"/>
</dbReference>
<dbReference type="InterPro" id="IPR023393">
    <property type="entry name" value="START-like_dom_sf"/>
</dbReference>
<dbReference type="AlphaFoldDB" id="E2SFU3"/>
<proteinExistence type="predicted"/>
<dbReference type="HOGENOM" id="CLU_149789_0_0_11"/>
<reference evidence="1" key="1">
    <citation type="submission" date="2010-08" db="EMBL/GenBank/DDBJ databases">
        <authorList>
            <person name="Muzny D."/>
            <person name="Qin X."/>
            <person name="Buhay C."/>
            <person name="Dugan-Rocha S."/>
            <person name="Ding Y."/>
            <person name="Chen G."/>
            <person name="Hawes A."/>
            <person name="Holder M."/>
            <person name="Jhangiani S."/>
            <person name="Johnson A."/>
            <person name="Khan Z."/>
            <person name="Li Z."/>
            <person name="Liu W."/>
            <person name="Liu X."/>
            <person name="Perez L."/>
            <person name="Shen H."/>
            <person name="Wang Q."/>
            <person name="Watt J."/>
            <person name="Xi L."/>
            <person name="Xin Y."/>
            <person name="Zhou J."/>
            <person name="Deng J."/>
            <person name="Jiang H."/>
            <person name="Liu Y."/>
            <person name="Qu J."/>
            <person name="Song X.-Z."/>
            <person name="Zhang L."/>
            <person name="Villasana D."/>
            <person name="Johnson A."/>
            <person name="Liu J."/>
            <person name="Liyanage D."/>
            <person name="Lorensuhewa L."/>
            <person name="Robinson T."/>
            <person name="Song A."/>
            <person name="Song B.-B."/>
            <person name="Dinh H."/>
            <person name="Thornton R."/>
            <person name="Coyle M."/>
            <person name="Francisco L."/>
            <person name="Jackson L."/>
            <person name="Javaid M."/>
            <person name="Korchina V."/>
            <person name="Kovar C."/>
            <person name="Mata R."/>
            <person name="Mathew T."/>
            <person name="Ngo R."/>
            <person name="Nguyen L."/>
            <person name="Nguyen N."/>
            <person name="Okwuonu G."/>
            <person name="Ongeri F."/>
            <person name="Pham C."/>
            <person name="Simmons D."/>
            <person name="Wilczek-Boney K."/>
            <person name="Hale W."/>
            <person name="Jakkamsetti A."/>
            <person name="Pham P."/>
            <person name="Ruth R."/>
            <person name="San Lucas F."/>
            <person name="Warren J."/>
            <person name="Zhang J."/>
            <person name="Zhao Z."/>
            <person name="Zhou C."/>
            <person name="Zhu D."/>
            <person name="Lee S."/>
            <person name="Bess C."/>
            <person name="Blankenburg K."/>
            <person name="Forbes L."/>
            <person name="Fu Q."/>
            <person name="Gubbala S."/>
            <person name="Hirani K."/>
            <person name="Jayaseelan J.C."/>
            <person name="Lara F."/>
            <person name="Munidasa M."/>
            <person name="Palculict T."/>
            <person name="Patil S."/>
            <person name="Pu L.-L."/>
            <person name="Saada N."/>
            <person name="Tang L."/>
            <person name="Weissenberger G."/>
            <person name="Zhu Y."/>
            <person name="Hemphill L."/>
            <person name="Shang Y."/>
            <person name="Youmans B."/>
            <person name="Ayvaz T."/>
            <person name="Ross M."/>
            <person name="Santibanez J."/>
            <person name="Aqrawi P."/>
            <person name="Gross S."/>
            <person name="Joshi V."/>
            <person name="Fowler G."/>
            <person name="Nazareth L."/>
            <person name="Reid J."/>
            <person name="Worley K."/>
            <person name="Petrosino J."/>
            <person name="Highlander S."/>
            <person name="Gibbs R."/>
        </authorList>
    </citation>
    <scope>NUCLEOTIDE SEQUENCE [LARGE SCALE GENOMIC DNA]</scope>
    <source>
        <strain evidence="1">DSM 15272</strain>
    </source>
</reference>
<dbReference type="Pfam" id="PF10604">
    <property type="entry name" value="Polyketide_cyc2"/>
    <property type="match status" value="1"/>
</dbReference>
<evidence type="ECO:0000313" key="1">
    <source>
        <dbReference type="EMBL" id="EFQ81890.1"/>
    </source>
</evidence>
<dbReference type="SUPFAM" id="SSF55961">
    <property type="entry name" value="Bet v1-like"/>
    <property type="match status" value="1"/>
</dbReference>
<comment type="caution">
    <text evidence="1">The sequence shown here is derived from an EMBL/GenBank/DDBJ whole genome shotgun (WGS) entry which is preliminary data.</text>
</comment>
<dbReference type="RefSeq" id="WP_007078489.1">
    <property type="nucleotide sequence ID" value="NZ_CM001024.1"/>
</dbReference>
<name>E2SFU3_9ACTN</name>
<keyword evidence="2" id="KW-1185">Reference proteome</keyword>
<dbReference type="Proteomes" id="UP000003111">
    <property type="component" value="Unassembled WGS sequence"/>
</dbReference>
<organism evidence="1 2">
    <name type="scientific">Aeromicrobium marinum DSM 15272</name>
    <dbReference type="NCBI Taxonomy" id="585531"/>
    <lineage>
        <taxon>Bacteria</taxon>
        <taxon>Bacillati</taxon>
        <taxon>Actinomycetota</taxon>
        <taxon>Actinomycetes</taxon>
        <taxon>Propionibacteriales</taxon>
        <taxon>Nocardioidaceae</taxon>
        <taxon>Aeromicrobium</taxon>
    </lineage>
</organism>
<evidence type="ECO:0000313" key="2">
    <source>
        <dbReference type="Proteomes" id="UP000003111"/>
    </source>
</evidence>
<dbReference type="STRING" id="585531.HMPREF0063_12902"/>
<dbReference type="OrthoDB" id="3371087at2"/>
<gene>
    <name evidence="1" type="ORF">HMPREF0063_12902</name>
</gene>
<dbReference type="eggNOG" id="COG3427">
    <property type="taxonomic scope" value="Bacteria"/>
</dbReference>
<dbReference type="Gene3D" id="3.30.530.20">
    <property type="match status" value="1"/>
</dbReference>
<protein>
    <submittedName>
        <fullName evidence="1">Carbon monoxide dehydrogenase subunit G (CoxG)</fullName>
    </submittedName>
</protein>
<sequence length="142" mass="16466">MHVRRSFVVNRPIEQTFDYFADFENTNEWDPGTVETRRTSGDGGLGTTYTNTSQFMGRTTSLTYETIGYDRPTQFVCRGRNKTATATDHLTFTRDGERTRMDYRADFDFRFPINLLAPLLFGRKLQSLADETVEQIQDVLNR</sequence>
<accession>E2SFU3</accession>